<dbReference type="GeneID" id="67181794"/>
<dbReference type="EMBL" id="CP002209">
    <property type="protein sequence ID" value="ADN75786.1"/>
    <property type="molecule type" value="Genomic_DNA"/>
</dbReference>
<sequence length="76" mass="8777">MLEIDFKRRFNDGALVSAKTVPAPMQAGWLLLITDKAKKQELLTKQREGERVFRSIDSAYATARRIGFRKMVIEQH</sequence>
<dbReference type="OrthoDB" id="5588530at2"/>
<protein>
    <submittedName>
        <fullName evidence="1">Putative plasmid replication protein RepB</fullName>
    </submittedName>
</protein>
<dbReference type="AlphaFoldDB" id="E1SPZ1"/>
<evidence type="ECO:0000313" key="2">
    <source>
        <dbReference type="Proteomes" id="UP000006683"/>
    </source>
</evidence>
<dbReference type="HOGENOM" id="CLU_194680_0_0_6"/>
<name>E1SPZ1_FERBD</name>
<dbReference type="RefSeq" id="WP_013345092.1">
    <property type="nucleotide sequence ID" value="NC_014541.1"/>
</dbReference>
<keyword evidence="2" id="KW-1185">Reference proteome</keyword>
<organism evidence="1 2">
    <name type="scientific">Ferrimonas balearica (strain DSM 9799 / CCM 4581 / KCTC 23876 / PAT)</name>
    <dbReference type="NCBI Taxonomy" id="550540"/>
    <lineage>
        <taxon>Bacteria</taxon>
        <taxon>Pseudomonadati</taxon>
        <taxon>Pseudomonadota</taxon>
        <taxon>Gammaproteobacteria</taxon>
        <taxon>Alteromonadales</taxon>
        <taxon>Ferrimonadaceae</taxon>
        <taxon>Ferrimonas</taxon>
    </lineage>
</organism>
<reference evidence="1 2" key="1">
    <citation type="journal article" date="2010" name="Stand. Genomic Sci.">
        <title>Complete genome sequence of Ferrimonas balearica type strain (PAT).</title>
        <authorList>
            <person name="Nolan M."/>
            <person name="Sikorski J."/>
            <person name="Davenport K."/>
            <person name="Lucas S."/>
            <person name="Glavina Del Rio T."/>
            <person name="Tice H."/>
            <person name="Cheng J."/>
            <person name="Goodwin L."/>
            <person name="Pitluck S."/>
            <person name="Liolios K."/>
            <person name="Ivanova N."/>
            <person name="Mavromatis K."/>
            <person name="Ovchinnikova G."/>
            <person name="Pati A."/>
            <person name="Chen A."/>
            <person name="Palaniappan K."/>
            <person name="Land M."/>
            <person name="Hauser L."/>
            <person name="Chang Y."/>
            <person name="Jeffries C."/>
            <person name="Tapia R."/>
            <person name="Brettin T."/>
            <person name="Detter J."/>
            <person name="Han C."/>
            <person name="Yasawong M."/>
            <person name="Rohde M."/>
            <person name="Tindall B."/>
            <person name="Goker M."/>
            <person name="Woyke T."/>
            <person name="Bristow J."/>
            <person name="Eisen J."/>
            <person name="Markowitz V."/>
            <person name="Hugenholtz P."/>
            <person name="Kyrpides N."/>
            <person name="Klenk H."/>
            <person name="Lapidus A."/>
        </authorList>
    </citation>
    <scope>NUCLEOTIDE SEQUENCE [LARGE SCALE GENOMIC DNA]</scope>
    <source>
        <strain evidence="2">DSM 9799 / CCM 4581 / KCTC 23876 / PAT</strain>
    </source>
</reference>
<dbReference type="KEGG" id="fbl:Fbal_1582"/>
<evidence type="ECO:0000313" key="1">
    <source>
        <dbReference type="EMBL" id="ADN75786.1"/>
    </source>
</evidence>
<dbReference type="Proteomes" id="UP000006683">
    <property type="component" value="Chromosome"/>
</dbReference>
<proteinExistence type="predicted"/>
<dbReference type="STRING" id="550540.Fbal_1582"/>
<accession>E1SPZ1</accession>
<gene>
    <name evidence="1" type="ordered locus">Fbal_1582</name>
</gene>